<dbReference type="GeneID" id="98172932"/>
<accession>A0ABQ0G2I3</accession>
<feature type="compositionally biased region" description="Basic and acidic residues" evidence="1">
    <location>
        <begin position="53"/>
        <end position="62"/>
    </location>
</feature>
<comment type="caution">
    <text evidence="2">The sequence shown here is derived from an EMBL/GenBank/DDBJ whole genome shotgun (WGS) entry which is preliminary data.</text>
</comment>
<protein>
    <submittedName>
        <fullName evidence="2">Uncharacterized protein</fullName>
    </submittedName>
</protein>
<dbReference type="Proteomes" id="UP001628179">
    <property type="component" value="Unassembled WGS sequence"/>
</dbReference>
<proteinExistence type="predicted"/>
<evidence type="ECO:0000313" key="2">
    <source>
        <dbReference type="EMBL" id="GAB1311977.1"/>
    </source>
</evidence>
<reference evidence="2 3" key="1">
    <citation type="submission" date="2024-09" db="EMBL/GenBank/DDBJ databases">
        <title>Itraconazole resistance in Madurella fahalii resulting from another homologue of gene encoding cytochrome P450 14-alpha sterol demethylase (CYP51).</title>
        <authorList>
            <person name="Yoshioka I."/>
            <person name="Fahal A.H."/>
            <person name="Kaneko S."/>
            <person name="Yaguchi T."/>
        </authorList>
    </citation>
    <scope>NUCLEOTIDE SEQUENCE [LARGE SCALE GENOMIC DNA]</scope>
    <source>
        <strain evidence="2 3">IFM 68171</strain>
    </source>
</reference>
<keyword evidence="3" id="KW-1185">Reference proteome</keyword>
<name>A0ABQ0G2I3_9PEZI</name>
<sequence>MIAPAESLVDDLVARATVETYGDISIIAVPGVETLPESQRITVLKKAEQRLISDHPDADDLQLRLQTITPPPDEEEDDEESRLLEAQARQDLESDGCPPCYPPRRPRSKPARGVPADSGVLAIVLIDR</sequence>
<dbReference type="EMBL" id="BAAFSV010000001">
    <property type="protein sequence ID" value="GAB1311977.1"/>
    <property type="molecule type" value="Genomic_DNA"/>
</dbReference>
<gene>
    <name evidence="2" type="ORF">MFIFM68171_02187</name>
</gene>
<evidence type="ECO:0000256" key="1">
    <source>
        <dbReference type="SAM" id="MobiDB-lite"/>
    </source>
</evidence>
<dbReference type="RefSeq" id="XP_070913710.1">
    <property type="nucleotide sequence ID" value="XM_071057609.1"/>
</dbReference>
<organism evidence="2 3">
    <name type="scientific">Madurella fahalii</name>
    <dbReference type="NCBI Taxonomy" id="1157608"/>
    <lineage>
        <taxon>Eukaryota</taxon>
        <taxon>Fungi</taxon>
        <taxon>Dikarya</taxon>
        <taxon>Ascomycota</taxon>
        <taxon>Pezizomycotina</taxon>
        <taxon>Sordariomycetes</taxon>
        <taxon>Sordariomycetidae</taxon>
        <taxon>Sordariales</taxon>
        <taxon>Sordariales incertae sedis</taxon>
        <taxon>Madurella</taxon>
    </lineage>
</organism>
<evidence type="ECO:0000313" key="3">
    <source>
        <dbReference type="Proteomes" id="UP001628179"/>
    </source>
</evidence>
<feature type="region of interest" description="Disordered" evidence="1">
    <location>
        <begin position="53"/>
        <end position="115"/>
    </location>
</feature>